<protein>
    <submittedName>
        <fullName evidence="1">Uncharacterized protein</fullName>
    </submittedName>
</protein>
<organism evidence="1 2">
    <name type="scientific">Pseudodesulfovibrio profundus</name>
    <dbReference type="NCBI Taxonomy" id="57320"/>
    <lineage>
        <taxon>Bacteria</taxon>
        <taxon>Pseudomonadati</taxon>
        <taxon>Thermodesulfobacteriota</taxon>
        <taxon>Desulfovibrionia</taxon>
        <taxon>Desulfovibrionales</taxon>
        <taxon>Desulfovibrionaceae</taxon>
    </lineage>
</organism>
<dbReference type="EMBL" id="LT907975">
    <property type="protein sequence ID" value="SOB58017.1"/>
    <property type="molecule type" value="Genomic_DNA"/>
</dbReference>
<gene>
    <name evidence="1" type="ORF">DPRO_1132</name>
</gene>
<dbReference type="OrthoDB" id="5467782at2"/>
<sequence>MKKQCVFTPKRSGSRENGEIDAVDAYQQDIWCSWTELFYAPEALAAEINLTGGYLRISEPGMGLQEFAEKVNELKKQRLIPGPLRPSDLLWDGQDARVLSSKLAKLMRHGTVDLWHLPGYECGHPAVLTSDITTTCLLADTIHGRSISAFTGRVATLAEINSWEETAATRIRSYSMTPAIVAKSGVLLCGEENMPDRSVILRKIPDEGQAKVRARCPFCGRVIDVAGNLLDSEPRYNVGTYPQCEHVRLDIQDLDGIPHLAVIHVKIPEKYKRKSR</sequence>
<proteinExistence type="predicted"/>
<dbReference type="KEGG" id="pprf:DPRO_1132"/>
<accession>A0A2C8F5Y8</accession>
<evidence type="ECO:0000313" key="1">
    <source>
        <dbReference type="EMBL" id="SOB58017.1"/>
    </source>
</evidence>
<reference evidence="2" key="1">
    <citation type="submission" date="2017-09" db="EMBL/GenBank/DDBJ databases">
        <authorList>
            <person name="Regsiter A."/>
            <person name="William W."/>
        </authorList>
    </citation>
    <scope>NUCLEOTIDE SEQUENCE [LARGE SCALE GENOMIC DNA]</scope>
    <source>
        <strain evidence="2">500-1</strain>
    </source>
</reference>
<dbReference type="Proteomes" id="UP000219215">
    <property type="component" value="Chromosome DPRO"/>
</dbReference>
<dbReference type="AlphaFoldDB" id="A0A2C8F5Y8"/>
<keyword evidence="2" id="KW-1185">Reference proteome</keyword>
<evidence type="ECO:0000313" key="2">
    <source>
        <dbReference type="Proteomes" id="UP000219215"/>
    </source>
</evidence>
<dbReference type="RefSeq" id="WP_097011170.1">
    <property type="nucleotide sequence ID" value="NZ_LT907975.1"/>
</dbReference>
<name>A0A2C8F5Y8_9BACT</name>